<name>A0A369PU57_9SPHI</name>
<protein>
    <submittedName>
        <fullName evidence="1">Uncharacterized protein</fullName>
    </submittedName>
</protein>
<dbReference type="OrthoDB" id="790983at2"/>
<dbReference type="InterPro" id="IPR018534">
    <property type="entry name" value="Tet_reg_excision_RteC"/>
</dbReference>
<keyword evidence="2" id="KW-1185">Reference proteome</keyword>
<dbReference type="EMBL" id="QPKV01000004">
    <property type="protein sequence ID" value="RDC56064.1"/>
    <property type="molecule type" value="Genomic_DNA"/>
</dbReference>
<accession>A0A369PU57</accession>
<sequence length="123" mass="14945">MFLNLPDISFFKIKLKPLLTNKLSLILKCLSELKEYILNRGFKSIKEEIYFLKHQEPTIVSKLIYYNGIYKIETKKPYSAKPIKKYLNDELRKLKRYFDRYFCTLQYGRQFHQQVVQIIKKII</sequence>
<proteinExistence type="predicted"/>
<evidence type="ECO:0000313" key="2">
    <source>
        <dbReference type="Proteomes" id="UP000253961"/>
    </source>
</evidence>
<gene>
    <name evidence="1" type="ORF">DU508_10570</name>
</gene>
<reference evidence="1 2" key="1">
    <citation type="submission" date="2018-07" db="EMBL/GenBank/DDBJ databases">
        <title>Pedobacter sp. nov., isolated from soil.</title>
        <authorList>
            <person name="Zhou L.Y."/>
            <person name="Du Z.J."/>
        </authorList>
    </citation>
    <scope>NUCLEOTIDE SEQUENCE [LARGE SCALE GENOMIC DNA]</scope>
    <source>
        <strain evidence="1 2">JDX94</strain>
    </source>
</reference>
<dbReference type="Pfam" id="PF09357">
    <property type="entry name" value="RteC"/>
    <property type="match status" value="1"/>
</dbReference>
<dbReference type="AlphaFoldDB" id="A0A369PU57"/>
<evidence type="ECO:0000313" key="1">
    <source>
        <dbReference type="EMBL" id="RDC56064.1"/>
    </source>
</evidence>
<dbReference type="Proteomes" id="UP000253961">
    <property type="component" value="Unassembled WGS sequence"/>
</dbReference>
<organism evidence="1 2">
    <name type="scientific">Pedobacter chinensis</name>
    <dbReference type="NCBI Taxonomy" id="2282421"/>
    <lineage>
        <taxon>Bacteria</taxon>
        <taxon>Pseudomonadati</taxon>
        <taxon>Bacteroidota</taxon>
        <taxon>Sphingobacteriia</taxon>
        <taxon>Sphingobacteriales</taxon>
        <taxon>Sphingobacteriaceae</taxon>
        <taxon>Pedobacter</taxon>
    </lineage>
</organism>
<comment type="caution">
    <text evidence="1">The sequence shown here is derived from an EMBL/GenBank/DDBJ whole genome shotgun (WGS) entry which is preliminary data.</text>
</comment>